<sequence length="117" mass="12994">MTIATDGVSDVLMKVVVFAVVQALVYLILTKSSNVFSANQKLRSLSFRPARSVSVRRLLALLSDMPPGGETSPSSSSRSLADDSSWTDRKDYKATVWRLFYYFCISLLNVTVSMVDF</sequence>
<gene>
    <name evidence="3" type="ORF">OPV22_022987</name>
</gene>
<evidence type="ECO:0000256" key="1">
    <source>
        <dbReference type="SAM" id="MobiDB-lite"/>
    </source>
</evidence>
<proteinExistence type="predicted"/>
<evidence type="ECO:0000313" key="3">
    <source>
        <dbReference type="EMBL" id="KAJ8479260.1"/>
    </source>
</evidence>
<protein>
    <recommendedName>
        <fullName evidence="5">THH1/TOM1/TOM3 domain-containing protein</fullName>
    </recommendedName>
</protein>
<dbReference type="PANTHER" id="PTHR34268">
    <property type="entry name" value="OS01G0321850 PROTEIN"/>
    <property type="match status" value="1"/>
</dbReference>
<feature type="region of interest" description="Disordered" evidence="1">
    <location>
        <begin position="64"/>
        <end position="87"/>
    </location>
</feature>
<evidence type="ECO:0000256" key="2">
    <source>
        <dbReference type="SAM" id="Phobius"/>
    </source>
</evidence>
<feature type="compositionally biased region" description="Low complexity" evidence="1">
    <location>
        <begin position="72"/>
        <end position="84"/>
    </location>
</feature>
<reference evidence="3 4" key="1">
    <citation type="submission" date="2022-12" db="EMBL/GenBank/DDBJ databases">
        <title>Chromosome-scale assembly of the Ensete ventricosum genome.</title>
        <authorList>
            <person name="Dussert Y."/>
            <person name="Stocks J."/>
            <person name="Wendawek A."/>
            <person name="Woldeyes F."/>
            <person name="Nichols R.A."/>
            <person name="Borrell J.S."/>
        </authorList>
    </citation>
    <scope>NUCLEOTIDE SEQUENCE [LARGE SCALE GENOMIC DNA]</scope>
    <source>
        <strain evidence="4">cv. Maze</strain>
        <tissue evidence="3">Seeds</tissue>
    </source>
</reference>
<keyword evidence="4" id="KW-1185">Reference proteome</keyword>
<accession>A0AAV8QTQ4</accession>
<keyword evidence="2" id="KW-1133">Transmembrane helix</keyword>
<organism evidence="3 4">
    <name type="scientific">Ensete ventricosum</name>
    <name type="common">Abyssinian banana</name>
    <name type="synonym">Musa ensete</name>
    <dbReference type="NCBI Taxonomy" id="4639"/>
    <lineage>
        <taxon>Eukaryota</taxon>
        <taxon>Viridiplantae</taxon>
        <taxon>Streptophyta</taxon>
        <taxon>Embryophyta</taxon>
        <taxon>Tracheophyta</taxon>
        <taxon>Spermatophyta</taxon>
        <taxon>Magnoliopsida</taxon>
        <taxon>Liliopsida</taxon>
        <taxon>Zingiberales</taxon>
        <taxon>Musaceae</taxon>
        <taxon>Ensete</taxon>
    </lineage>
</organism>
<name>A0AAV8QTQ4_ENSVE</name>
<feature type="transmembrane region" description="Helical" evidence="2">
    <location>
        <begin position="99"/>
        <end position="115"/>
    </location>
</feature>
<dbReference type="PANTHER" id="PTHR34268:SF8">
    <property type="entry name" value="FAE DOMAIN-CONTAINING PROTEIN"/>
    <property type="match status" value="1"/>
</dbReference>
<evidence type="ECO:0000313" key="4">
    <source>
        <dbReference type="Proteomes" id="UP001222027"/>
    </source>
</evidence>
<dbReference type="Proteomes" id="UP001222027">
    <property type="component" value="Unassembled WGS sequence"/>
</dbReference>
<dbReference type="EMBL" id="JAQQAF010000006">
    <property type="protein sequence ID" value="KAJ8479260.1"/>
    <property type="molecule type" value="Genomic_DNA"/>
</dbReference>
<evidence type="ECO:0008006" key="5">
    <source>
        <dbReference type="Google" id="ProtNLM"/>
    </source>
</evidence>
<comment type="caution">
    <text evidence="3">The sequence shown here is derived from an EMBL/GenBank/DDBJ whole genome shotgun (WGS) entry which is preliminary data.</text>
</comment>
<dbReference type="AlphaFoldDB" id="A0AAV8QTQ4"/>
<keyword evidence="2" id="KW-0812">Transmembrane</keyword>
<keyword evidence="2" id="KW-0472">Membrane</keyword>
<feature type="transmembrane region" description="Helical" evidence="2">
    <location>
        <begin position="12"/>
        <end position="29"/>
    </location>
</feature>